<keyword evidence="3 7" id="KW-0853">WD repeat</keyword>
<dbReference type="InterPro" id="IPR001680">
    <property type="entry name" value="WD40_rpt"/>
</dbReference>
<dbReference type="Proteomes" id="UP000290189">
    <property type="component" value="Unassembled WGS sequence"/>
</dbReference>
<organism evidence="8 10">
    <name type="scientific">Plasmodiophora brassicae</name>
    <name type="common">Clubroot disease agent</name>
    <dbReference type="NCBI Taxonomy" id="37360"/>
    <lineage>
        <taxon>Eukaryota</taxon>
        <taxon>Sar</taxon>
        <taxon>Rhizaria</taxon>
        <taxon>Endomyxa</taxon>
        <taxon>Phytomyxea</taxon>
        <taxon>Plasmodiophorida</taxon>
        <taxon>Plasmodiophoridae</taxon>
        <taxon>Plasmodiophora</taxon>
    </lineage>
</organism>
<keyword evidence="5" id="KW-0539">Nucleus</keyword>
<gene>
    <name evidence="8" type="ORF">PBRA_001728</name>
    <name evidence="9" type="ORF">PLBR_LOCUS1055</name>
</gene>
<keyword evidence="4" id="KW-0677">Repeat</keyword>
<comment type="similarity">
    <text evidence="6">Belongs to the WD repeat UTP18 family.</text>
</comment>
<dbReference type="Proteomes" id="UP000039324">
    <property type="component" value="Unassembled WGS sequence"/>
</dbReference>
<evidence type="ECO:0000313" key="9">
    <source>
        <dbReference type="EMBL" id="SPQ93840.1"/>
    </source>
</evidence>
<dbReference type="SMART" id="SM00320">
    <property type="entry name" value="WD40"/>
    <property type="match status" value="5"/>
</dbReference>
<reference evidence="8 10" key="1">
    <citation type="submission" date="2015-02" db="EMBL/GenBank/DDBJ databases">
        <authorList>
            <person name="Chooi Y.-H."/>
        </authorList>
    </citation>
    <scope>NUCLEOTIDE SEQUENCE [LARGE SCALE GENOMIC DNA]</scope>
    <source>
        <strain evidence="8">E3</strain>
    </source>
</reference>
<evidence type="ECO:0000256" key="7">
    <source>
        <dbReference type="PROSITE-ProRule" id="PRU00221"/>
    </source>
</evidence>
<dbReference type="InterPro" id="IPR036322">
    <property type="entry name" value="WD40_repeat_dom_sf"/>
</dbReference>
<dbReference type="GO" id="GO:0034388">
    <property type="term" value="C:Pwp2p-containing subcomplex of 90S preribosome"/>
    <property type="evidence" value="ECO:0007669"/>
    <property type="project" value="TreeGrafter"/>
</dbReference>
<name>A0A0G4J016_PLABS</name>
<proteinExistence type="inferred from homology"/>
<comment type="subcellular location">
    <subcellularLocation>
        <location evidence="1">Nucleus</location>
        <location evidence="1">Nucleolus</location>
    </subcellularLocation>
</comment>
<accession>A0A0G4J016</accession>
<dbReference type="EMBL" id="OVEO01000002">
    <property type="protein sequence ID" value="SPQ93840.1"/>
    <property type="molecule type" value="Genomic_DNA"/>
</dbReference>
<dbReference type="OrthoDB" id="1935146at2759"/>
<protein>
    <submittedName>
        <fullName evidence="8">Uncharacterized protein</fullName>
    </submittedName>
</protein>
<reference evidence="9 11" key="2">
    <citation type="submission" date="2018-03" db="EMBL/GenBank/DDBJ databases">
        <authorList>
            <person name="Fogelqvist J."/>
        </authorList>
    </citation>
    <scope>NUCLEOTIDE SEQUENCE [LARGE SCALE GENOMIC DNA]</scope>
</reference>
<dbReference type="InterPro" id="IPR045161">
    <property type="entry name" value="Utp18"/>
</dbReference>
<dbReference type="Pfam" id="PF00400">
    <property type="entry name" value="WD40"/>
    <property type="match status" value="2"/>
</dbReference>
<dbReference type="OMA" id="DLNRATY"/>
<evidence type="ECO:0000313" key="8">
    <source>
        <dbReference type="EMBL" id="CEP00674.1"/>
    </source>
</evidence>
<evidence type="ECO:0000256" key="3">
    <source>
        <dbReference type="ARBA" id="ARBA00022574"/>
    </source>
</evidence>
<dbReference type="InterPro" id="IPR015943">
    <property type="entry name" value="WD40/YVTN_repeat-like_dom_sf"/>
</dbReference>
<geneLocation type="mitochondrion" evidence="9"/>
<evidence type="ECO:0000256" key="1">
    <source>
        <dbReference type="ARBA" id="ARBA00004604"/>
    </source>
</evidence>
<dbReference type="AlphaFoldDB" id="A0A0G4J016"/>
<keyword evidence="9" id="KW-0496">Mitochondrion</keyword>
<dbReference type="GO" id="GO:0032040">
    <property type="term" value="C:small-subunit processome"/>
    <property type="evidence" value="ECO:0007669"/>
    <property type="project" value="TreeGrafter"/>
</dbReference>
<dbReference type="STRING" id="37360.A0A0G4J016"/>
<dbReference type="GO" id="GO:0006364">
    <property type="term" value="P:rRNA processing"/>
    <property type="evidence" value="ECO:0007669"/>
    <property type="project" value="UniProtKB-KW"/>
</dbReference>
<dbReference type="PANTHER" id="PTHR18359">
    <property type="entry name" value="WD-REPEAT PROTEIN-RELATED"/>
    <property type="match status" value="1"/>
</dbReference>
<evidence type="ECO:0000256" key="6">
    <source>
        <dbReference type="ARBA" id="ARBA00025767"/>
    </source>
</evidence>
<keyword evidence="10" id="KW-1185">Reference proteome</keyword>
<dbReference type="SUPFAM" id="SSF50978">
    <property type="entry name" value="WD40 repeat-like"/>
    <property type="match status" value="1"/>
</dbReference>
<feature type="repeat" description="WD" evidence="7">
    <location>
        <begin position="159"/>
        <end position="193"/>
    </location>
</feature>
<dbReference type="Gene3D" id="2.130.10.10">
    <property type="entry name" value="YVTN repeat-like/Quinoprotein amine dehydrogenase"/>
    <property type="match status" value="1"/>
</dbReference>
<evidence type="ECO:0000256" key="4">
    <source>
        <dbReference type="ARBA" id="ARBA00022737"/>
    </source>
</evidence>
<evidence type="ECO:0000313" key="10">
    <source>
        <dbReference type="Proteomes" id="UP000039324"/>
    </source>
</evidence>
<evidence type="ECO:0000256" key="2">
    <source>
        <dbReference type="ARBA" id="ARBA00022552"/>
    </source>
</evidence>
<sequence>MPALLRAGEKRSYDELVEHQLEQELFGDVVADNVDRRNEEDATRLEKKPAWVDEDDECVRVDLSSTARNRKLRQVEDEVTVSGKEYVERLRTQFRKLHRTADWANNNGRASDEDDDEDAYLRSAQPLLARGAGGRLGTTSFRIARLKDANVNGVSESVVQSVAFHSNGQLLLTAGMDRTLRLFNVDGHQNNKLQSVHVADLPIQCASFVGSDEVWMSGPRKFFYTFDIERGAVEKVPGVRGRPDSSFHKFVSSPNGKHVAFLCQDGYVAIVSAKSKQCLGTVRVNGSVRSVAFSSDGSELTAFSADGDVYVFDVGSLKCRTRFSDHGCVKATRVAVAGNSKNIVATGSSTGVVNLYADGAPNPVKSIMSLTTAIDHLTFNHDGNLLIMASRQKQDALRIVHVPTRTVFPSWPTSQTPLHFVSAVAFAPDSRHLAIGNDRGRVLLYRLGCYE</sequence>
<keyword evidence="2" id="KW-0698">rRNA processing</keyword>
<dbReference type="PROSITE" id="PS50082">
    <property type="entry name" value="WD_REPEATS_2"/>
    <property type="match status" value="1"/>
</dbReference>
<dbReference type="PANTHER" id="PTHR18359:SF0">
    <property type="entry name" value="U3 SMALL NUCLEOLAR RNA-ASSOCIATED PROTEIN 18 HOMOLOG"/>
    <property type="match status" value="1"/>
</dbReference>
<evidence type="ECO:0000313" key="11">
    <source>
        <dbReference type="Proteomes" id="UP000290189"/>
    </source>
</evidence>
<dbReference type="EMBL" id="CDSF01000101">
    <property type="protein sequence ID" value="CEP00674.1"/>
    <property type="molecule type" value="Genomic_DNA"/>
</dbReference>
<evidence type="ECO:0000256" key="5">
    <source>
        <dbReference type="ARBA" id="ARBA00023242"/>
    </source>
</evidence>